<dbReference type="Gene3D" id="3.40.50.20">
    <property type="match status" value="1"/>
</dbReference>
<dbReference type="SUPFAM" id="SSF52440">
    <property type="entry name" value="PreATP-grasp domain"/>
    <property type="match status" value="1"/>
</dbReference>
<evidence type="ECO:0000256" key="13">
    <source>
        <dbReference type="PROSITE-ProRule" id="PRU00409"/>
    </source>
</evidence>
<dbReference type="InterPro" id="IPR037123">
    <property type="entry name" value="PRibGlycinamide_synth_C_sf"/>
</dbReference>
<dbReference type="PROSITE" id="PS50975">
    <property type="entry name" value="ATP_GRASP"/>
    <property type="match status" value="1"/>
</dbReference>
<dbReference type="EC" id="6.3.4.13" evidence="4 12"/>
<dbReference type="EMBL" id="AP027079">
    <property type="protein sequence ID" value="BDU69071.1"/>
    <property type="molecule type" value="Genomic_DNA"/>
</dbReference>
<dbReference type="SMART" id="SM01209">
    <property type="entry name" value="GARS_A"/>
    <property type="match status" value="1"/>
</dbReference>
<evidence type="ECO:0000256" key="4">
    <source>
        <dbReference type="ARBA" id="ARBA00013255"/>
    </source>
</evidence>
<dbReference type="InterPro" id="IPR020561">
    <property type="entry name" value="PRibGlycinamid_synth_ATP-grasp"/>
</dbReference>
<keyword evidence="5 12" id="KW-0436">Ligase</keyword>
<dbReference type="PANTHER" id="PTHR43472">
    <property type="entry name" value="PHOSPHORIBOSYLAMINE--GLYCINE LIGASE"/>
    <property type="match status" value="1"/>
</dbReference>
<evidence type="ECO:0000259" key="14">
    <source>
        <dbReference type="PROSITE" id="PS50975"/>
    </source>
</evidence>
<keyword evidence="7 12" id="KW-0658">Purine biosynthesis</keyword>
<dbReference type="InterPro" id="IPR013815">
    <property type="entry name" value="ATP_grasp_subdomain_1"/>
</dbReference>
<evidence type="ECO:0000256" key="6">
    <source>
        <dbReference type="ARBA" id="ARBA00022741"/>
    </source>
</evidence>
<comment type="similarity">
    <text evidence="9 12">Belongs to the GARS family.</text>
</comment>
<evidence type="ECO:0000256" key="7">
    <source>
        <dbReference type="ARBA" id="ARBA00022755"/>
    </source>
</evidence>
<dbReference type="InterPro" id="IPR016185">
    <property type="entry name" value="PreATP-grasp_dom_sf"/>
</dbReference>
<evidence type="ECO:0000313" key="15">
    <source>
        <dbReference type="EMBL" id="BDU69071.1"/>
    </source>
</evidence>
<accession>A0ABM8DQ32</accession>
<evidence type="ECO:0000256" key="3">
    <source>
        <dbReference type="ARBA" id="ARBA00005174"/>
    </source>
</evidence>
<evidence type="ECO:0000256" key="2">
    <source>
        <dbReference type="ARBA" id="ARBA00001946"/>
    </source>
</evidence>
<dbReference type="PROSITE" id="PS00184">
    <property type="entry name" value="GARS"/>
    <property type="match status" value="1"/>
</dbReference>
<dbReference type="GO" id="GO:0016874">
    <property type="term" value="F:ligase activity"/>
    <property type="evidence" value="ECO:0007669"/>
    <property type="project" value="UniProtKB-KW"/>
</dbReference>
<feature type="domain" description="ATP-grasp" evidence="14">
    <location>
        <begin position="107"/>
        <end position="318"/>
    </location>
</feature>
<dbReference type="InterPro" id="IPR020559">
    <property type="entry name" value="PRibGlycinamide_synth_CS"/>
</dbReference>
<comment type="catalytic activity">
    <reaction evidence="12">
        <text>5-phospho-beta-D-ribosylamine + glycine + ATP = N(1)-(5-phospho-beta-D-ribosyl)glycinamide + ADP + phosphate + H(+)</text>
        <dbReference type="Rhea" id="RHEA:17453"/>
        <dbReference type="ChEBI" id="CHEBI:15378"/>
        <dbReference type="ChEBI" id="CHEBI:30616"/>
        <dbReference type="ChEBI" id="CHEBI:43474"/>
        <dbReference type="ChEBI" id="CHEBI:57305"/>
        <dbReference type="ChEBI" id="CHEBI:58681"/>
        <dbReference type="ChEBI" id="CHEBI:143788"/>
        <dbReference type="ChEBI" id="CHEBI:456216"/>
        <dbReference type="EC" id="6.3.4.13"/>
    </reaction>
</comment>
<evidence type="ECO:0000313" key="16">
    <source>
        <dbReference type="Proteomes" id="UP001242010"/>
    </source>
</evidence>
<dbReference type="Proteomes" id="UP001242010">
    <property type="component" value="Chromosome"/>
</dbReference>
<evidence type="ECO:0000256" key="12">
    <source>
        <dbReference type="HAMAP-Rule" id="MF_00138"/>
    </source>
</evidence>
<dbReference type="InterPro" id="IPR011054">
    <property type="entry name" value="Rudment_hybrid_motif"/>
</dbReference>
<dbReference type="InterPro" id="IPR000115">
    <property type="entry name" value="PRibGlycinamide_synth"/>
</dbReference>
<dbReference type="InterPro" id="IPR020562">
    <property type="entry name" value="PRibGlycinamide_synth_N"/>
</dbReference>
<reference evidence="16" key="1">
    <citation type="journal article" date="2023" name="Int. J. Syst. Evol. Microbiol.">
        <title>Mesoterricola silvestris gen. nov., sp. nov., Mesoterricola sediminis sp. nov., Geothrix oryzae sp. nov., Geothrix edaphica sp. nov., Geothrix rubra sp. nov., and Geothrix limicola sp. nov., six novel members of Acidobacteriota isolated from soils.</title>
        <authorList>
            <person name="Itoh H."/>
            <person name="Sugisawa Y."/>
            <person name="Mise K."/>
            <person name="Xu Z."/>
            <person name="Kuniyasu M."/>
            <person name="Ushijima N."/>
            <person name="Kawano K."/>
            <person name="Kobayashi E."/>
            <person name="Shiratori Y."/>
            <person name="Masuda Y."/>
            <person name="Senoo K."/>
        </authorList>
    </citation>
    <scope>NUCLEOTIDE SEQUENCE [LARGE SCALE GENOMIC DNA]</scope>
    <source>
        <strain evidence="16">Red222</strain>
    </source>
</reference>
<dbReference type="InterPro" id="IPR020560">
    <property type="entry name" value="PRibGlycinamide_synth_C-dom"/>
</dbReference>
<gene>
    <name evidence="12 15" type="primary">purD</name>
    <name evidence="15" type="ORF">GETHOR_11720</name>
</gene>
<dbReference type="SUPFAM" id="SSF56059">
    <property type="entry name" value="Glutathione synthetase ATP-binding domain-like"/>
    <property type="match status" value="1"/>
</dbReference>
<keyword evidence="6 13" id="KW-0547">Nucleotide-binding</keyword>
<dbReference type="Gene3D" id="3.30.1490.20">
    <property type="entry name" value="ATP-grasp fold, A domain"/>
    <property type="match status" value="1"/>
</dbReference>
<dbReference type="Pfam" id="PF02843">
    <property type="entry name" value="GARS_C"/>
    <property type="match status" value="1"/>
</dbReference>
<dbReference type="Pfam" id="PF02844">
    <property type="entry name" value="GARS_N"/>
    <property type="match status" value="1"/>
</dbReference>
<evidence type="ECO:0000256" key="1">
    <source>
        <dbReference type="ARBA" id="ARBA00001936"/>
    </source>
</evidence>
<evidence type="ECO:0000256" key="11">
    <source>
        <dbReference type="ARBA" id="ARBA00042864"/>
    </source>
</evidence>
<keyword evidence="8 13" id="KW-0067">ATP-binding</keyword>
<dbReference type="PANTHER" id="PTHR43472:SF1">
    <property type="entry name" value="PHOSPHORIBOSYLAMINE--GLYCINE LIGASE, CHLOROPLASTIC"/>
    <property type="match status" value="1"/>
</dbReference>
<sequence length="434" mass="45938">MKILLLGSGGREHALALKLKASPMPVELVSAPGSDALGELGACVPLDLEDARGVAAWCAANRPGLVIAGPELPLVAGVADAVRALGIPVFGHDAETARLEGSKAVAKAFMERHGIPCAASWTVTDQTEGEALIRAWPHGYPIVLKADGLAAGKGVVLAETEREALATFRVFMAGQFGDASRTVVFEEPLVGMELSLHVLVDVDADHAAFATLPACQDHKRIFEGDRGPNTGGMGAFGPIPFLRDEDVQRLRAVLVEPTVKGLQRDGLRARGVLFLGVMWTAAGPKLLEYNVRFGDPETQVLMQLLDEDLAALLLEVAEGRLVSRDLKLKPHTAITVVLAAEDYPEGAKKGVPISIAPSAVTVIHAGTRKQDGQWLTHGGRVLNLATSAPDLAAARAAIETALPQVQWPGMQVRHDIGLKALKHAEAGKTVQDPW</sequence>
<comment type="cofactor">
    <cofactor evidence="2">
        <name>Mg(2+)</name>
        <dbReference type="ChEBI" id="CHEBI:18420"/>
    </cofactor>
</comment>
<evidence type="ECO:0000256" key="10">
    <source>
        <dbReference type="ARBA" id="ARBA00042242"/>
    </source>
</evidence>
<dbReference type="Gene3D" id="3.30.470.20">
    <property type="entry name" value="ATP-grasp fold, B domain"/>
    <property type="match status" value="1"/>
</dbReference>
<dbReference type="InterPro" id="IPR011761">
    <property type="entry name" value="ATP-grasp"/>
</dbReference>
<dbReference type="SMART" id="SM01210">
    <property type="entry name" value="GARS_C"/>
    <property type="match status" value="1"/>
</dbReference>
<comment type="cofactor">
    <cofactor evidence="1">
        <name>Mn(2+)</name>
        <dbReference type="ChEBI" id="CHEBI:29035"/>
    </cofactor>
</comment>
<evidence type="ECO:0000256" key="9">
    <source>
        <dbReference type="ARBA" id="ARBA00038345"/>
    </source>
</evidence>
<evidence type="ECO:0000256" key="5">
    <source>
        <dbReference type="ARBA" id="ARBA00022598"/>
    </source>
</evidence>
<dbReference type="Pfam" id="PF01071">
    <property type="entry name" value="GARS_A"/>
    <property type="match status" value="1"/>
</dbReference>
<keyword evidence="16" id="KW-1185">Reference proteome</keyword>
<dbReference type="NCBIfam" id="TIGR00877">
    <property type="entry name" value="purD"/>
    <property type="match status" value="1"/>
</dbReference>
<organism evidence="15 16">
    <name type="scientific">Geothrix oryzae</name>
    <dbReference type="NCBI Taxonomy" id="2927975"/>
    <lineage>
        <taxon>Bacteria</taxon>
        <taxon>Pseudomonadati</taxon>
        <taxon>Acidobacteriota</taxon>
        <taxon>Holophagae</taxon>
        <taxon>Holophagales</taxon>
        <taxon>Holophagaceae</taxon>
        <taxon>Geothrix</taxon>
    </lineage>
</organism>
<comment type="pathway">
    <text evidence="3 12">Purine metabolism; IMP biosynthesis via de novo pathway; N(1)-(5-phospho-D-ribosyl)glycinamide from 5-phospho-alpha-D-ribose 1-diphosphate: step 2/2.</text>
</comment>
<evidence type="ECO:0000256" key="8">
    <source>
        <dbReference type="ARBA" id="ARBA00022840"/>
    </source>
</evidence>
<dbReference type="SUPFAM" id="SSF51246">
    <property type="entry name" value="Rudiment single hybrid motif"/>
    <property type="match status" value="1"/>
</dbReference>
<protein>
    <recommendedName>
        <fullName evidence="4 12">Phosphoribosylamine--glycine ligase</fullName>
        <ecNumber evidence="4 12">6.3.4.13</ecNumber>
    </recommendedName>
    <alternativeName>
        <fullName evidence="12">GARS</fullName>
    </alternativeName>
    <alternativeName>
        <fullName evidence="10 12">Glycinamide ribonucleotide synthetase</fullName>
    </alternativeName>
    <alternativeName>
        <fullName evidence="11 12">Phosphoribosylglycinamide synthetase</fullName>
    </alternativeName>
</protein>
<dbReference type="HAMAP" id="MF_00138">
    <property type="entry name" value="GARS"/>
    <property type="match status" value="1"/>
</dbReference>
<dbReference type="RefSeq" id="WP_286355701.1">
    <property type="nucleotide sequence ID" value="NZ_AP027079.1"/>
</dbReference>
<name>A0ABM8DQ32_9BACT</name>
<proteinExistence type="inferred from homology"/>
<dbReference type="Gene3D" id="3.90.600.10">
    <property type="entry name" value="Phosphoribosylglycinamide synthetase, C-terminal domain"/>
    <property type="match status" value="1"/>
</dbReference>